<evidence type="ECO:0000256" key="1">
    <source>
        <dbReference type="PROSITE-ProRule" id="PRU00169"/>
    </source>
</evidence>
<dbReference type="PANTHER" id="PTHR43228:SF1">
    <property type="entry name" value="TWO-COMPONENT RESPONSE REGULATOR ARR22"/>
    <property type="match status" value="1"/>
</dbReference>
<dbReference type="RefSeq" id="WP_140467117.1">
    <property type="nucleotide sequence ID" value="NZ_RCYZ01000005.1"/>
</dbReference>
<dbReference type="PROSITE" id="PS50110">
    <property type="entry name" value="RESPONSE_REGULATORY"/>
    <property type="match status" value="1"/>
</dbReference>
<evidence type="ECO:0000259" key="2">
    <source>
        <dbReference type="PROSITE" id="PS50110"/>
    </source>
</evidence>
<keyword evidence="1" id="KW-0597">Phosphoprotein</keyword>
<dbReference type="Pfam" id="PF00072">
    <property type="entry name" value="Response_reg"/>
    <property type="match status" value="1"/>
</dbReference>
<reference evidence="3 4" key="1">
    <citation type="journal article" date="2019" name="Environ. Microbiol.">
        <title>Species interactions and distinct microbial communities in high Arctic permafrost affected cryosols are associated with the CH4 and CO2 gas fluxes.</title>
        <authorList>
            <person name="Altshuler I."/>
            <person name="Hamel J."/>
            <person name="Turney S."/>
            <person name="Magnuson E."/>
            <person name="Levesque R."/>
            <person name="Greer C."/>
            <person name="Whyte L.G."/>
        </authorList>
    </citation>
    <scope>NUCLEOTIDE SEQUENCE [LARGE SCALE GENOMIC DNA]</scope>
    <source>
        <strain evidence="3 4">S9.2P</strain>
    </source>
</reference>
<dbReference type="Proteomes" id="UP000317646">
    <property type="component" value="Unassembled WGS sequence"/>
</dbReference>
<gene>
    <name evidence="3" type="ORF">EAH73_12700</name>
</gene>
<dbReference type="PANTHER" id="PTHR43228">
    <property type="entry name" value="TWO-COMPONENT RESPONSE REGULATOR"/>
    <property type="match status" value="1"/>
</dbReference>
<dbReference type="GO" id="GO:0000160">
    <property type="term" value="P:phosphorelay signal transduction system"/>
    <property type="evidence" value="ECO:0007669"/>
    <property type="project" value="InterPro"/>
</dbReference>
<dbReference type="EMBL" id="RCYZ01000005">
    <property type="protein sequence ID" value="TPG65336.1"/>
    <property type="molecule type" value="Genomic_DNA"/>
</dbReference>
<keyword evidence="4" id="KW-1185">Reference proteome</keyword>
<protein>
    <submittedName>
        <fullName evidence="3">Response regulator</fullName>
    </submittedName>
</protein>
<dbReference type="InterPro" id="IPR011006">
    <property type="entry name" value="CheY-like_superfamily"/>
</dbReference>
<sequence length="137" mass="14976">MTEAMILVVDDDEATRLTLRRWLTHLQVRGQVLEAADGQAALALVDAHCHGTTPPVPLLVLLDLQMPVMDGLEFLEHQRQLPPAHQQAMTVIVLSGAHETPARKRAQALAVEVKTKPLDITELAALLHHYLPAALPA</sequence>
<dbReference type="Gene3D" id="3.40.50.2300">
    <property type="match status" value="1"/>
</dbReference>
<evidence type="ECO:0000313" key="4">
    <source>
        <dbReference type="Proteomes" id="UP000317646"/>
    </source>
</evidence>
<evidence type="ECO:0000313" key="3">
    <source>
        <dbReference type="EMBL" id="TPG65336.1"/>
    </source>
</evidence>
<dbReference type="AlphaFoldDB" id="A0A502GWI7"/>
<dbReference type="InterPro" id="IPR001789">
    <property type="entry name" value="Sig_transdc_resp-reg_receiver"/>
</dbReference>
<dbReference type="InterPro" id="IPR052048">
    <property type="entry name" value="ST_Response_Regulator"/>
</dbReference>
<dbReference type="SUPFAM" id="SSF52172">
    <property type="entry name" value="CheY-like"/>
    <property type="match status" value="1"/>
</dbReference>
<organism evidence="3 4">
    <name type="scientific">Hymenobacter nivis</name>
    <dbReference type="NCBI Taxonomy" id="1850093"/>
    <lineage>
        <taxon>Bacteria</taxon>
        <taxon>Pseudomonadati</taxon>
        <taxon>Bacteroidota</taxon>
        <taxon>Cytophagia</taxon>
        <taxon>Cytophagales</taxon>
        <taxon>Hymenobacteraceae</taxon>
        <taxon>Hymenobacter</taxon>
    </lineage>
</organism>
<feature type="modified residue" description="4-aspartylphosphate" evidence="1">
    <location>
        <position position="63"/>
    </location>
</feature>
<name>A0A502GWI7_9BACT</name>
<feature type="domain" description="Response regulatory" evidence="2">
    <location>
        <begin position="5"/>
        <end position="131"/>
    </location>
</feature>
<comment type="caution">
    <text evidence="3">The sequence shown here is derived from an EMBL/GenBank/DDBJ whole genome shotgun (WGS) entry which is preliminary data.</text>
</comment>
<dbReference type="SMART" id="SM00448">
    <property type="entry name" value="REC"/>
    <property type="match status" value="1"/>
</dbReference>
<accession>A0A502GWI7</accession>
<proteinExistence type="predicted"/>